<dbReference type="AlphaFoldDB" id="A0A4Y8DBT2"/>
<reference evidence="1 2" key="1">
    <citation type="submission" date="2017-11" db="EMBL/GenBank/DDBJ databases">
        <title>Comparative genomics of Botrytis spp.</title>
        <authorList>
            <person name="Valero-Jimenez C.A."/>
            <person name="Tapia P."/>
            <person name="Veloso J."/>
            <person name="Silva-Moreno E."/>
            <person name="Staats M."/>
            <person name="Valdes J.H."/>
            <person name="Van Kan J.A.L."/>
        </authorList>
    </citation>
    <scope>NUCLEOTIDE SEQUENCE [LARGE SCALE GENOMIC DNA]</scope>
    <source>
        <strain evidence="1 2">MUCL2830</strain>
    </source>
</reference>
<name>A0A4Y8DBT2_9HELO</name>
<sequence length="80" mass="9456">MTYRVFGFILRSRKWAKLNLGDITEVRRVDDKNGFDQLVLPKGHKDMLKCLIRQHFREKESKLADKDEMDIVRGKSMSSE</sequence>
<dbReference type="STRING" id="38488.A0A4Y8DBT2"/>
<accession>A0A4Y8DBT2</accession>
<dbReference type="PANTHER" id="PTHR46411:SF2">
    <property type="entry name" value="AAA+ ATPASE DOMAIN-CONTAINING PROTEIN"/>
    <property type="match status" value="1"/>
</dbReference>
<evidence type="ECO:0000313" key="2">
    <source>
        <dbReference type="Proteomes" id="UP000297299"/>
    </source>
</evidence>
<organism evidence="1 2">
    <name type="scientific">Botryotinia calthae</name>
    <dbReference type="NCBI Taxonomy" id="38488"/>
    <lineage>
        <taxon>Eukaryota</taxon>
        <taxon>Fungi</taxon>
        <taxon>Dikarya</taxon>
        <taxon>Ascomycota</taxon>
        <taxon>Pezizomycotina</taxon>
        <taxon>Leotiomycetes</taxon>
        <taxon>Helotiales</taxon>
        <taxon>Sclerotiniaceae</taxon>
        <taxon>Botryotinia</taxon>
    </lineage>
</organism>
<protein>
    <submittedName>
        <fullName evidence="1">Uncharacterized protein</fullName>
    </submittedName>
</protein>
<gene>
    <name evidence="1" type="ORF">BOTCAL_0042g00020</name>
</gene>
<evidence type="ECO:0000313" key="1">
    <source>
        <dbReference type="EMBL" id="TEY79702.1"/>
    </source>
</evidence>
<proteinExistence type="predicted"/>
<dbReference type="Proteomes" id="UP000297299">
    <property type="component" value="Unassembled WGS sequence"/>
</dbReference>
<comment type="caution">
    <text evidence="1">The sequence shown here is derived from an EMBL/GenBank/DDBJ whole genome shotgun (WGS) entry which is preliminary data.</text>
</comment>
<keyword evidence="2" id="KW-1185">Reference proteome</keyword>
<dbReference type="OrthoDB" id="10042665at2759"/>
<dbReference type="EMBL" id="PHWZ01000042">
    <property type="protein sequence ID" value="TEY79702.1"/>
    <property type="molecule type" value="Genomic_DNA"/>
</dbReference>
<dbReference type="PANTHER" id="PTHR46411">
    <property type="entry name" value="FAMILY ATPASE, PUTATIVE-RELATED"/>
    <property type="match status" value="1"/>
</dbReference>